<name>X1R942_9ZZZZ</name>
<organism evidence="1">
    <name type="scientific">marine sediment metagenome</name>
    <dbReference type="NCBI Taxonomy" id="412755"/>
    <lineage>
        <taxon>unclassified sequences</taxon>
        <taxon>metagenomes</taxon>
        <taxon>ecological metagenomes</taxon>
    </lineage>
</organism>
<evidence type="ECO:0000313" key="1">
    <source>
        <dbReference type="EMBL" id="GAI77068.1"/>
    </source>
</evidence>
<feature type="non-terminal residue" evidence="1">
    <location>
        <position position="1"/>
    </location>
</feature>
<comment type="caution">
    <text evidence="1">The sequence shown here is derived from an EMBL/GenBank/DDBJ whole genome shotgun (WGS) entry which is preliminary data.</text>
</comment>
<dbReference type="AlphaFoldDB" id="X1R942"/>
<proteinExistence type="predicted"/>
<sequence length="185" mass="22299">PGSMSRQRKGKQIVVKGTKKAVEEYFANEFQIEDLWDKKKRQKNYDQWHKCQVKKLSEKVVQKKKGNRENKDDAISAKLLDTFMHQLMKYKEFRYLYKYLHLPLDGQVFKNLARELKEIENPQSLKELQDLAQEYENQAYTLNYAKYKKIQEKLNCLQKYLNKVLKSERVKLESRVELNCILWSK</sequence>
<gene>
    <name evidence="1" type="ORF">S12H4_18543</name>
</gene>
<accession>X1R942</accession>
<protein>
    <submittedName>
        <fullName evidence="1">Uncharacterized protein</fullName>
    </submittedName>
</protein>
<reference evidence="1" key="1">
    <citation type="journal article" date="2014" name="Front. Microbiol.">
        <title>High frequency of phylogenetically diverse reductive dehalogenase-homologous genes in deep subseafloor sedimentary metagenomes.</title>
        <authorList>
            <person name="Kawai M."/>
            <person name="Futagami T."/>
            <person name="Toyoda A."/>
            <person name="Takaki Y."/>
            <person name="Nishi S."/>
            <person name="Hori S."/>
            <person name="Arai W."/>
            <person name="Tsubouchi T."/>
            <person name="Morono Y."/>
            <person name="Uchiyama I."/>
            <person name="Ito T."/>
            <person name="Fujiyama A."/>
            <person name="Inagaki F."/>
            <person name="Takami H."/>
        </authorList>
    </citation>
    <scope>NUCLEOTIDE SEQUENCE</scope>
    <source>
        <strain evidence="1">Expedition CK06-06</strain>
    </source>
</reference>
<dbReference type="EMBL" id="BARW01009169">
    <property type="protein sequence ID" value="GAI77068.1"/>
    <property type="molecule type" value="Genomic_DNA"/>
</dbReference>